<name>A0A7R9AAH2_9CRUS</name>
<dbReference type="EMBL" id="CAJPEV010002828">
    <property type="protein sequence ID" value="CAG0898152.1"/>
    <property type="molecule type" value="Genomic_DNA"/>
</dbReference>
<protein>
    <recommendedName>
        <fullName evidence="9">Peptidase S1 domain-containing protein</fullName>
    </recommendedName>
</protein>
<evidence type="ECO:0000256" key="4">
    <source>
        <dbReference type="ARBA" id="ARBA00022729"/>
    </source>
</evidence>
<dbReference type="InterPro" id="IPR009003">
    <property type="entry name" value="Peptidase_S1_PA"/>
</dbReference>
<dbReference type="SUPFAM" id="SSF50494">
    <property type="entry name" value="Trypsin-like serine proteases"/>
    <property type="match status" value="1"/>
</dbReference>
<dbReference type="PROSITE" id="PS50240">
    <property type="entry name" value="TRYPSIN_DOM"/>
    <property type="match status" value="1"/>
</dbReference>
<evidence type="ECO:0000256" key="3">
    <source>
        <dbReference type="ARBA" id="ARBA00022670"/>
    </source>
</evidence>
<dbReference type="InterPro" id="IPR043504">
    <property type="entry name" value="Peptidase_S1_PA_chymotrypsin"/>
</dbReference>
<evidence type="ECO:0000256" key="6">
    <source>
        <dbReference type="ARBA" id="ARBA00022825"/>
    </source>
</evidence>
<dbReference type="Gene3D" id="2.40.10.10">
    <property type="entry name" value="Trypsin-like serine proteases"/>
    <property type="match status" value="1"/>
</dbReference>
<organism evidence="10">
    <name type="scientific">Darwinula stevensoni</name>
    <dbReference type="NCBI Taxonomy" id="69355"/>
    <lineage>
        <taxon>Eukaryota</taxon>
        <taxon>Metazoa</taxon>
        <taxon>Ecdysozoa</taxon>
        <taxon>Arthropoda</taxon>
        <taxon>Crustacea</taxon>
        <taxon>Oligostraca</taxon>
        <taxon>Ostracoda</taxon>
        <taxon>Podocopa</taxon>
        <taxon>Podocopida</taxon>
        <taxon>Darwinulocopina</taxon>
        <taxon>Darwinuloidea</taxon>
        <taxon>Darwinulidae</taxon>
        <taxon>Darwinula</taxon>
    </lineage>
</organism>
<gene>
    <name evidence="10" type="ORF">DSTB1V02_LOCUS10161</name>
</gene>
<keyword evidence="7" id="KW-1015">Disulfide bond</keyword>
<keyword evidence="5" id="KW-0378">Hydrolase</keyword>
<keyword evidence="2" id="KW-0964">Secreted</keyword>
<feature type="domain" description="Peptidase S1" evidence="9">
    <location>
        <begin position="1"/>
        <end position="106"/>
    </location>
</feature>
<evidence type="ECO:0000313" key="11">
    <source>
        <dbReference type="Proteomes" id="UP000677054"/>
    </source>
</evidence>
<evidence type="ECO:0000313" key="10">
    <source>
        <dbReference type="EMBL" id="CAD7250384.1"/>
    </source>
</evidence>
<dbReference type="PANTHER" id="PTHR24264:SF65">
    <property type="entry name" value="SRCR DOMAIN-CONTAINING PROTEIN"/>
    <property type="match status" value="1"/>
</dbReference>
<proteinExistence type="predicted"/>
<reference evidence="10" key="1">
    <citation type="submission" date="2020-11" db="EMBL/GenBank/DDBJ databases">
        <authorList>
            <person name="Tran Van P."/>
        </authorList>
    </citation>
    <scope>NUCLEOTIDE SEQUENCE</scope>
</reference>
<dbReference type="PROSITE" id="PS00135">
    <property type="entry name" value="TRYPSIN_SER"/>
    <property type="match status" value="1"/>
</dbReference>
<evidence type="ECO:0000256" key="5">
    <source>
        <dbReference type="ARBA" id="ARBA00022801"/>
    </source>
</evidence>
<dbReference type="InterPro" id="IPR033116">
    <property type="entry name" value="TRYPSIN_SER"/>
</dbReference>
<dbReference type="GO" id="GO:0005615">
    <property type="term" value="C:extracellular space"/>
    <property type="evidence" value="ECO:0007669"/>
    <property type="project" value="TreeGrafter"/>
</dbReference>
<evidence type="ECO:0000256" key="7">
    <source>
        <dbReference type="ARBA" id="ARBA00023157"/>
    </source>
</evidence>
<dbReference type="Pfam" id="PF00089">
    <property type="entry name" value="Trypsin"/>
    <property type="match status" value="1"/>
</dbReference>
<keyword evidence="11" id="KW-1185">Reference proteome</keyword>
<dbReference type="PANTHER" id="PTHR24264">
    <property type="entry name" value="TRYPSIN-RELATED"/>
    <property type="match status" value="1"/>
</dbReference>
<sequence>MREATVSVVDEAACFDDYLPVSAQIKRNITKNMFCASAPGKDACQGDSGGPIMQKTPSGYYVDIGIVSWGMGCAQVNYPGVYVKTANYVNGFLKDETRGAKWCATP</sequence>
<dbReference type="GO" id="GO:0004252">
    <property type="term" value="F:serine-type endopeptidase activity"/>
    <property type="evidence" value="ECO:0007669"/>
    <property type="project" value="InterPro"/>
</dbReference>
<comment type="subcellular location">
    <subcellularLocation>
        <location evidence="1">Secreted</location>
    </subcellularLocation>
</comment>
<dbReference type="OrthoDB" id="6371288at2759"/>
<dbReference type="EMBL" id="LR902345">
    <property type="protein sequence ID" value="CAD7250384.1"/>
    <property type="molecule type" value="Genomic_DNA"/>
</dbReference>
<evidence type="ECO:0000256" key="1">
    <source>
        <dbReference type="ARBA" id="ARBA00004613"/>
    </source>
</evidence>
<keyword evidence="6" id="KW-0720">Serine protease</keyword>
<keyword evidence="3" id="KW-0645">Protease</keyword>
<dbReference type="InterPro" id="IPR001254">
    <property type="entry name" value="Trypsin_dom"/>
</dbReference>
<keyword evidence="4" id="KW-0732">Signal</keyword>
<evidence type="ECO:0000256" key="8">
    <source>
        <dbReference type="ARBA" id="ARBA00023180"/>
    </source>
</evidence>
<accession>A0A7R9AAH2</accession>
<dbReference type="FunFam" id="2.40.10.10:FF:000054">
    <property type="entry name" value="Complement C1r subcomponent"/>
    <property type="match status" value="1"/>
</dbReference>
<evidence type="ECO:0000256" key="2">
    <source>
        <dbReference type="ARBA" id="ARBA00022525"/>
    </source>
</evidence>
<evidence type="ECO:0000259" key="9">
    <source>
        <dbReference type="PROSITE" id="PS50240"/>
    </source>
</evidence>
<keyword evidence="8" id="KW-0325">Glycoprotein</keyword>
<dbReference type="GO" id="GO:0006508">
    <property type="term" value="P:proteolysis"/>
    <property type="evidence" value="ECO:0007669"/>
    <property type="project" value="UniProtKB-KW"/>
</dbReference>
<dbReference type="Proteomes" id="UP000677054">
    <property type="component" value="Unassembled WGS sequence"/>
</dbReference>
<dbReference type="AlphaFoldDB" id="A0A7R9AAH2"/>
<dbReference type="InterPro" id="IPR050127">
    <property type="entry name" value="Serine_Proteases_S1"/>
</dbReference>